<evidence type="ECO:0000256" key="3">
    <source>
        <dbReference type="ARBA" id="ARBA00022741"/>
    </source>
</evidence>
<dbReference type="SUPFAM" id="SSF52540">
    <property type="entry name" value="P-loop containing nucleoside triphosphate hydrolases"/>
    <property type="match status" value="1"/>
</dbReference>
<dbReference type="PANTHER" id="PTHR45709:SF2">
    <property type="entry name" value="LARGE SUBUNIT GTPASE 1 HOMOLOG"/>
    <property type="match status" value="1"/>
</dbReference>
<gene>
    <name evidence="8" type="ORF">M0812_18611</name>
</gene>
<dbReference type="InterPro" id="IPR027417">
    <property type="entry name" value="P-loop_NTPase"/>
</dbReference>
<feature type="region of interest" description="Disordered" evidence="6">
    <location>
        <begin position="292"/>
        <end position="402"/>
    </location>
</feature>
<feature type="compositionally biased region" description="Basic and acidic residues" evidence="6">
    <location>
        <begin position="309"/>
        <end position="401"/>
    </location>
</feature>
<sequence length="687" mass="80820">MSQRGKVNKKRNRKSKKFKGAGKAIFNKKFGSKMRKNKQKLNEDKYAERDILYKVNLKEKTSKTQEEKLRSVIEENDLTEFLEYAKLSGTQFKASKESIKIIDSSNIAEFYLQEVTPTQAMVLEKKKSKSQLVIPKRPIWNSKMTKEALAFREDRMFLKWRKSLSSLSENPLLNISPFEKNPEVWRQLWRVLERSDIIVQILDARNPRLFRNRDLEKYVKDLSKDKFNVLLMNKSDLLSPNYLKAWANYFKRHEVEVIFFSAKKETDKEIYEKREKEKEKIENEIKQQQLKELQDQKDSFFTNNTTNKFEMESVKEEENKEENVEEEQKEKDLNKNEEQKEQKNNGEKEDEKENYNEEKKENNNKEENNNKIKETETETEKETETGKETEKEKEKENKEAEDVQILDSEELLNYLEKKAEEWGIYERKSRLIIGFVGYPNVGKSSTINVLRGQKKVAVSQTPGKTKHFQTIILDENLVLCDCPGLVFPSLTGTKHDLVCNGMISIDHLRDYIGPITVVCQRIPREVMELLYGIKLPKPKFGQSKNQAPTAYQFLESYAESRSFMTAKGVPNVSKSARLILKDYVSGRLLYCFPPPKKDFEDEKSINETPTYWSLENLKPIQFKKVLEKNQNSNNKKKQLIYDQAEEEFYKKLKNVRATTSGKDGVDGFTRVQPKYSVTKIRRRRKKK</sequence>
<accession>A0AAV7Z374</accession>
<evidence type="ECO:0000259" key="7">
    <source>
        <dbReference type="PROSITE" id="PS51721"/>
    </source>
</evidence>
<comment type="caution">
    <text evidence="8">The sequence shown here is derived from an EMBL/GenBank/DDBJ whole genome shotgun (WGS) entry which is preliminary data.</text>
</comment>
<comment type="subcellular location">
    <subcellularLocation>
        <location evidence="1">Cytoplasm</location>
    </subcellularLocation>
</comment>
<evidence type="ECO:0000256" key="5">
    <source>
        <dbReference type="ARBA" id="ARBA00023134"/>
    </source>
</evidence>
<dbReference type="InterPro" id="IPR043358">
    <property type="entry name" value="GNL1-like"/>
</dbReference>
<dbReference type="PRINTS" id="PR00326">
    <property type="entry name" value="GTP1OBG"/>
</dbReference>
<keyword evidence="5" id="KW-0342">GTP-binding</keyword>
<dbReference type="GO" id="GO:0005525">
    <property type="term" value="F:GTP binding"/>
    <property type="evidence" value="ECO:0007669"/>
    <property type="project" value="UniProtKB-KW"/>
</dbReference>
<name>A0AAV7Z374_9EUKA</name>
<evidence type="ECO:0000256" key="1">
    <source>
        <dbReference type="ARBA" id="ARBA00004496"/>
    </source>
</evidence>
<dbReference type="Proteomes" id="UP001146793">
    <property type="component" value="Unassembled WGS sequence"/>
</dbReference>
<dbReference type="Gene3D" id="1.10.1580.10">
    <property type="match status" value="1"/>
</dbReference>
<dbReference type="GO" id="GO:0003924">
    <property type="term" value="F:GTPase activity"/>
    <property type="evidence" value="ECO:0007669"/>
    <property type="project" value="InterPro"/>
</dbReference>
<dbReference type="EMBL" id="JANTQA010000036">
    <property type="protein sequence ID" value="KAJ3436553.1"/>
    <property type="molecule type" value="Genomic_DNA"/>
</dbReference>
<feature type="region of interest" description="Disordered" evidence="6">
    <location>
        <begin position="1"/>
        <end position="21"/>
    </location>
</feature>
<organism evidence="8 9">
    <name type="scientific">Anaeramoeba flamelloides</name>
    <dbReference type="NCBI Taxonomy" id="1746091"/>
    <lineage>
        <taxon>Eukaryota</taxon>
        <taxon>Metamonada</taxon>
        <taxon>Anaeramoebidae</taxon>
        <taxon>Anaeramoeba</taxon>
    </lineage>
</organism>
<keyword evidence="3" id="KW-0547">Nucleotide-binding</keyword>
<evidence type="ECO:0000313" key="8">
    <source>
        <dbReference type="EMBL" id="KAJ3436553.1"/>
    </source>
</evidence>
<feature type="compositionally biased region" description="Basic residues" evidence="6">
    <location>
        <begin position="1"/>
        <end position="20"/>
    </location>
</feature>
<proteinExistence type="predicted"/>
<keyword evidence="4" id="KW-0378">Hydrolase</keyword>
<dbReference type="GO" id="GO:0005829">
    <property type="term" value="C:cytosol"/>
    <property type="evidence" value="ECO:0007669"/>
    <property type="project" value="TreeGrafter"/>
</dbReference>
<dbReference type="AlphaFoldDB" id="A0AAV7Z374"/>
<dbReference type="InterPro" id="IPR006073">
    <property type="entry name" value="GTP-bd"/>
</dbReference>
<evidence type="ECO:0000256" key="4">
    <source>
        <dbReference type="ARBA" id="ARBA00022801"/>
    </source>
</evidence>
<dbReference type="InterPro" id="IPR030378">
    <property type="entry name" value="G_CP_dom"/>
</dbReference>
<dbReference type="PANTHER" id="PTHR45709">
    <property type="entry name" value="LARGE SUBUNIT GTPASE 1 HOMOLOG-RELATED"/>
    <property type="match status" value="1"/>
</dbReference>
<evidence type="ECO:0000256" key="6">
    <source>
        <dbReference type="SAM" id="MobiDB-lite"/>
    </source>
</evidence>
<reference evidence="8" key="1">
    <citation type="submission" date="2022-08" db="EMBL/GenBank/DDBJ databases">
        <title>Novel sulphate-reducing endosymbionts in the free-living metamonad Anaeramoeba.</title>
        <authorList>
            <person name="Jerlstrom-Hultqvist J."/>
            <person name="Cepicka I."/>
            <person name="Gallot-Lavallee L."/>
            <person name="Salas-Leiva D."/>
            <person name="Curtis B.A."/>
            <person name="Zahonova K."/>
            <person name="Pipaliya S."/>
            <person name="Dacks J."/>
            <person name="Roger A.J."/>
        </authorList>
    </citation>
    <scope>NUCLEOTIDE SEQUENCE</scope>
    <source>
        <strain evidence="8">Busselton2</strain>
    </source>
</reference>
<dbReference type="PROSITE" id="PS51721">
    <property type="entry name" value="G_CP"/>
    <property type="match status" value="1"/>
</dbReference>
<dbReference type="Gene3D" id="3.40.50.300">
    <property type="entry name" value="P-loop containing nucleotide triphosphate hydrolases"/>
    <property type="match status" value="1"/>
</dbReference>
<dbReference type="GO" id="GO:0000054">
    <property type="term" value="P:ribosomal subunit export from nucleus"/>
    <property type="evidence" value="ECO:0007669"/>
    <property type="project" value="TreeGrafter"/>
</dbReference>
<evidence type="ECO:0000256" key="2">
    <source>
        <dbReference type="ARBA" id="ARBA00022490"/>
    </source>
</evidence>
<feature type="domain" description="CP-type G" evidence="7">
    <location>
        <begin position="185"/>
        <end position="488"/>
    </location>
</feature>
<evidence type="ECO:0000313" key="9">
    <source>
        <dbReference type="Proteomes" id="UP001146793"/>
    </source>
</evidence>
<dbReference type="InterPro" id="IPR023179">
    <property type="entry name" value="GTP-bd_ortho_bundle_sf"/>
</dbReference>
<dbReference type="Pfam" id="PF01926">
    <property type="entry name" value="MMR_HSR1"/>
    <property type="match status" value="1"/>
</dbReference>
<keyword evidence="2" id="KW-0963">Cytoplasm</keyword>
<dbReference type="CDD" id="cd01857">
    <property type="entry name" value="HSR1_MMR1"/>
    <property type="match status" value="1"/>
</dbReference>
<protein>
    <submittedName>
        <fullName evidence="8">Large subunit gtpase 1</fullName>
    </submittedName>
</protein>